<evidence type="ECO:0000313" key="14">
    <source>
        <dbReference type="Proteomes" id="UP001153712"/>
    </source>
</evidence>
<protein>
    <recommendedName>
        <fullName evidence="12">SEA domain-containing protein</fullName>
    </recommendedName>
</protein>
<dbReference type="PRINTS" id="PR00261">
    <property type="entry name" value="LDLRECEPTOR"/>
</dbReference>
<dbReference type="Pfam" id="PF01390">
    <property type="entry name" value="SEA"/>
    <property type="match status" value="1"/>
</dbReference>
<dbReference type="EMBL" id="OU900099">
    <property type="protein sequence ID" value="CAG9863072.1"/>
    <property type="molecule type" value="Genomic_DNA"/>
</dbReference>
<evidence type="ECO:0000256" key="7">
    <source>
        <dbReference type="ARBA" id="ARBA00023136"/>
    </source>
</evidence>
<dbReference type="InterPro" id="IPR036055">
    <property type="entry name" value="LDL_receptor-like_sf"/>
</dbReference>
<dbReference type="InterPro" id="IPR023415">
    <property type="entry name" value="LDLR_class-A_CS"/>
</dbReference>
<feature type="disulfide bond" evidence="10">
    <location>
        <begin position="494"/>
        <end position="506"/>
    </location>
</feature>
<evidence type="ECO:0000256" key="6">
    <source>
        <dbReference type="ARBA" id="ARBA00022989"/>
    </source>
</evidence>
<feature type="disulfide bond" evidence="10">
    <location>
        <begin position="354"/>
        <end position="369"/>
    </location>
</feature>
<dbReference type="PROSITE" id="PS50024">
    <property type="entry name" value="SEA"/>
    <property type="match status" value="1"/>
</dbReference>
<dbReference type="InterPro" id="IPR036364">
    <property type="entry name" value="SEA_dom_sf"/>
</dbReference>
<gene>
    <name evidence="13" type="ORF">PHYEVI_LOCUS9373</name>
</gene>
<evidence type="ECO:0000256" key="5">
    <source>
        <dbReference type="ARBA" id="ARBA00022737"/>
    </source>
</evidence>
<feature type="region of interest" description="Disordered" evidence="11">
    <location>
        <begin position="410"/>
        <end position="451"/>
    </location>
</feature>
<dbReference type="SUPFAM" id="SSF82671">
    <property type="entry name" value="SEA domain"/>
    <property type="match status" value="1"/>
</dbReference>
<keyword evidence="7" id="KW-0472">Membrane</keyword>
<feature type="region of interest" description="Disordered" evidence="11">
    <location>
        <begin position="368"/>
        <end position="398"/>
    </location>
</feature>
<dbReference type="PROSITE" id="PS01209">
    <property type="entry name" value="LDLRA_1"/>
    <property type="match status" value="2"/>
</dbReference>
<feature type="disulfide bond" evidence="10">
    <location>
        <begin position="550"/>
        <end position="565"/>
    </location>
</feature>
<dbReference type="GO" id="GO:0012505">
    <property type="term" value="C:endomembrane system"/>
    <property type="evidence" value="ECO:0007669"/>
    <property type="project" value="UniProtKB-SubCell"/>
</dbReference>
<feature type="disulfide bond" evidence="10">
    <location>
        <begin position="335"/>
        <end position="347"/>
    </location>
</feature>
<dbReference type="InterPro" id="IPR000082">
    <property type="entry name" value="SEA_dom"/>
</dbReference>
<dbReference type="AlphaFoldDB" id="A0A9N9TX99"/>
<evidence type="ECO:0000256" key="2">
    <source>
        <dbReference type="ARBA" id="ARBA00004308"/>
    </source>
</evidence>
<sequence length="568" mass="63786">MIYFNKGAYVSGYIDTDLVFDSQEHSKHGRIHRTAEQLENESSPPVEENWLTSTVNRLKRSIDSLFSNGAAGEKSTVHQHTGKKHHRKGSSKNKSRSRRKHRQADDNNALDDNYDDQIQIDQDQEQEQGQQELDYEDWENGIGQNVDDNTDEFSILQIGEGEGQGQQQENDDEDNIEETGGNEFNHPDDEDLHGPSGDFSSGDGDETTPRTDYPHPRVYRIAFTVMEPYREDYKDRNSPSFQQLSDRIKRALDQVFEQIPGHQNVQIISMEQSKKQDPFKVRVTADIDSEGNSNSEDIKRAVFEPINTNHRLGDLTTTDPEELRFTEFGAADQKCPTNELQCRSGQCVSATSRCDGIRDCNDNSDEEGCSYPEPIEPDFDITTTTPITTTTTTTTTTERVPVTAEPIPVTTTTRQPETTTTTTTTTTRREEITEPPTTTPSFEPPIDEGSGAGDCRADDWVRCADGSRVICSDQVCDGLPDCHDGGDESNCTECRLGEFKCDVYRCIPKSEVCDGFARCDDRTDELNCRKECNNDEFACDDQCLPNSKKCDGLRDCMDNADELDCPGQ</sequence>
<feature type="domain" description="SEA" evidence="12">
    <location>
        <begin position="215"/>
        <end position="330"/>
    </location>
</feature>
<evidence type="ECO:0000313" key="13">
    <source>
        <dbReference type="EMBL" id="CAG9863072.1"/>
    </source>
</evidence>
<dbReference type="FunFam" id="4.10.400.10:FF:000034">
    <property type="entry name" value="Low-density lipoprotein receptor-related protein 2"/>
    <property type="match status" value="1"/>
</dbReference>
<keyword evidence="9" id="KW-0325">Glycoprotein</keyword>
<feature type="disulfide bond" evidence="10">
    <location>
        <begin position="342"/>
        <end position="360"/>
    </location>
</feature>
<evidence type="ECO:0000256" key="10">
    <source>
        <dbReference type="PROSITE-ProRule" id="PRU00124"/>
    </source>
</evidence>
<keyword evidence="8 10" id="KW-1015">Disulfide bond</keyword>
<evidence type="ECO:0000256" key="4">
    <source>
        <dbReference type="ARBA" id="ARBA00022729"/>
    </source>
</evidence>
<feature type="disulfide bond" evidence="10">
    <location>
        <begin position="476"/>
        <end position="491"/>
    </location>
</feature>
<feature type="compositionally biased region" description="Low complexity" evidence="11">
    <location>
        <begin position="410"/>
        <end position="426"/>
    </location>
</feature>
<dbReference type="GO" id="GO:0005886">
    <property type="term" value="C:plasma membrane"/>
    <property type="evidence" value="ECO:0007669"/>
    <property type="project" value="TreeGrafter"/>
</dbReference>
<organism evidence="13 14">
    <name type="scientific">Phyllotreta striolata</name>
    <name type="common">Striped flea beetle</name>
    <name type="synonym">Crioceris striolata</name>
    <dbReference type="NCBI Taxonomy" id="444603"/>
    <lineage>
        <taxon>Eukaryota</taxon>
        <taxon>Metazoa</taxon>
        <taxon>Ecdysozoa</taxon>
        <taxon>Arthropoda</taxon>
        <taxon>Hexapoda</taxon>
        <taxon>Insecta</taxon>
        <taxon>Pterygota</taxon>
        <taxon>Neoptera</taxon>
        <taxon>Endopterygota</taxon>
        <taxon>Coleoptera</taxon>
        <taxon>Polyphaga</taxon>
        <taxon>Cucujiformia</taxon>
        <taxon>Chrysomeloidea</taxon>
        <taxon>Chrysomelidae</taxon>
        <taxon>Galerucinae</taxon>
        <taxon>Alticini</taxon>
        <taxon>Phyllotreta</taxon>
    </lineage>
</organism>
<dbReference type="Gene3D" id="4.10.400.10">
    <property type="entry name" value="Low-density Lipoprotein Receptor"/>
    <property type="match status" value="4"/>
</dbReference>
<evidence type="ECO:0000256" key="11">
    <source>
        <dbReference type="SAM" id="MobiDB-lite"/>
    </source>
</evidence>
<evidence type="ECO:0000256" key="1">
    <source>
        <dbReference type="ARBA" id="ARBA00004167"/>
    </source>
</evidence>
<comment type="caution">
    <text evidence="10">Lacks conserved residue(s) required for the propagation of feature annotation.</text>
</comment>
<dbReference type="SMART" id="SM00192">
    <property type="entry name" value="LDLa"/>
    <property type="match status" value="4"/>
</dbReference>
<evidence type="ECO:0000256" key="3">
    <source>
        <dbReference type="ARBA" id="ARBA00022692"/>
    </source>
</evidence>
<reference evidence="13" key="1">
    <citation type="submission" date="2022-01" db="EMBL/GenBank/DDBJ databases">
        <authorList>
            <person name="King R."/>
        </authorList>
    </citation>
    <scope>NUCLEOTIDE SEQUENCE</scope>
</reference>
<dbReference type="SUPFAM" id="SSF57424">
    <property type="entry name" value="LDL receptor-like module"/>
    <property type="match status" value="4"/>
</dbReference>
<dbReference type="CDD" id="cd00112">
    <property type="entry name" value="LDLa"/>
    <property type="match status" value="4"/>
</dbReference>
<dbReference type="GO" id="GO:0016192">
    <property type="term" value="P:vesicle-mediated transport"/>
    <property type="evidence" value="ECO:0007669"/>
    <property type="project" value="UniProtKB-ARBA"/>
</dbReference>
<name>A0A9N9TX99_PHYSR</name>
<feature type="region of interest" description="Disordered" evidence="11">
    <location>
        <begin position="160"/>
        <end position="215"/>
    </location>
</feature>
<evidence type="ECO:0000256" key="9">
    <source>
        <dbReference type="ARBA" id="ARBA00023180"/>
    </source>
</evidence>
<dbReference type="PANTHER" id="PTHR24270">
    <property type="entry name" value="LOW-DENSITY LIPOPROTEIN RECEPTOR-RELATED"/>
    <property type="match status" value="1"/>
</dbReference>
<feature type="region of interest" description="Disordered" evidence="11">
    <location>
        <begin position="69"/>
        <end position="114"/>
    </location>
</feature>
<comment type="subcellular location">
    <subcellularLocation>
        <location evidence="2">Endomembrane system</location>
    </subcellularLocation>
    <subcellularLocation>
        <location evidence="1">Membrane</location>
        <topology evidence="1">Single-pass membrane protein</topology>
    </subcellularLocation>
</comment>
<feature type="disulfide bond" evidence="10">
    <location>
        <begin position="501"/>
        <end position="519"/>
    </location>
</feature>
<dbReference type="Proteomes" id="UP001153712">
    <property type="component" value="Chromosome 6"/>
</dbReference>
<dbReference type="OrthoDB" id="2019384at2759"/>
<feature type="compositionally biased region" description="Basic residues" evidence="11">
    <location>
        <begin position="80"/>
        <end position="102"/>
    </location>
</feature>
<accession>A0A9N9TX99</accession>
<dbReference type="PROSITE" id="PS50068">
    <property type="entry name" value="LDLRA_2"/>
    <property type="match status" value="4"/>
</dbReference>
<keyword evidence="4" id="KW-0732">Signal</keyword>
<dbReference type="InterPro" id="IPR002172">
    <property type="entry name" value="LDrepeatLR_classA_rpt"/>
</dbReference>
<feature type="disulfide bond" evidence="10">
    <location>
        <begin position="513"/>
        <end position="528"/>
    </location>
</feature>
<keyword evidence="6" id="KW-1133">Transmembrane helix</keyword>
<evidence type="ECO:0000259" key="12">
    <source>
        <dbReference type="PROSITE" id="PS50024"/>
    </source>
</evidence>
<feature type="compositionally biased region" description="Low complexity" evidence="11">
    <location>
        <begin position="381"/>
        <end position="397"/>
    </location>
</feature>
<keyword evidence="14" id="KW-1185">Reference proteome</keyword>
<keyword evidence="5" id="KW-0677">Repeat</keyword>
<keyword evidence="3" id="KW-0812">Transmembrane</keyword>
<proteinExistence type="predicted"/>
<dbReference type="InterPro" id="IPR050685">
    <property type="entry name" value="LDLR"/>
</dbReference>
<evidence type="ECO:0000256" key="8">
    <source>
        <dbReference type="ARBA" id="ARBA00023157"/>
    </source>
</evidence>
<dbReference type="Pfam" id="PF00057">
    <property type="entry name" value="Ldl_recept_a"/>
    <property type="match status" value="3"/>
</dbReference>